<dbReference type="AlphaFoldDB" id="A0A2M9Y2B2"/>
<protein>
    <recommendedName>
        <fullName evidence="4">Organic solvent tolerance-like N-terminal domain-containing protein</fullName>
    </recommendedName>
</protein>
<keyword evidence="1" id="KW-0732">Signal</keyword>
<dbReference type="EMBL" id="RQFP01000014">
    <property type="protein sequence ID" value="TGK91655.1"/>
    <property type="molecule type" value="Genomic_DNA"/>
</dbReference>
<evidence type="ECO:0000256" key="1">
    <source>
        <dbReference type="SAM" id="SignalP"/>
    </source>
</evidence>
<comment type="caution">
    <text evidence="2">The sequence shown here is derived from an EMBL/GenBank/DDBJ whole genome shotgun (WGS) entry which is preliminary data.</text>
</comment>
<dbReference type="Gene3D" id="2.60.450.10">
    <property type="entry name" value="Lipopolysaccharide (LPS) transport protein A like domain"/>
    <property type="match status" value="2"/>
</dbReference>
<dbReference type="OrthoDB" id="335467at2"/>
<evidence type="ECO:0000313" key="3">
    <source>
        <dbReference type="Proteomes" id="UP000297891"/>
    </source>
</evidence>
<evidence type="ECO:0008006" key="4">
    <source>
        <dbReference type="Google" id="ProtNLM"/>
    </source>
</evidence>
<dbReference type="Proteomes" id="UP000297891">
    <property type="component" value="Unassembled WGS sequence"/>
</dbReference>
<keyword evidence="3" id="KW-1185">Reference proteome</keyword>
<reference evidence="2" key="1">
    <citation type="journal article" date="2019" name="PLoS Negl. Trop. Dis.">
        <title>Revisiting the worldwide diversity of Leptospira species in the environment.</title>
        <authorList>
            <person name="Vincent A.T."/>
            <person name="Schiettekatte O."/>
            <person name="Bourhy P."/>
            <person name="Veyrier F.J."/>
            <person name="Picardeau M."/>
        </authorList>
    </citation>
    <scope>NUCLEOTIDE SEQUENCE [LARGE SCALE GENOMIC DNA]</scope>
    <source>
        <strain evidence="2">201800277</strain>
    </source>
</reference>
<feature type="signal peptide" evidence="1">
    <location>
        <begin position="1"/>
        <end position="17"/>
    </location>
</feature>
<feature type="chain" id="PRO_5044383746" description="Organic solvent tolerance-like N-terminal domain-containing protein" evidence="1">
    <location>
        <begin position="18"/>
        <end position="445"/>
    </location>
</feature>
<accession>A0A2M9Y2B2</accession>
<name>A0A2M9Y2B2_9LEPT</name>
<proteinExistence type="predicted"/>
<evidence type="ECO:0000313" key="2">
    <source>
        <dbReference type="EMBL" id="TGK91655.1"/>
    </source>
</evidence>
<sequence>MKKLFFYFFLSFFGLHANPSPIPVLFGSEDLLKKENSVFSVEKTKDKKDRIPVMWGGSSLTQEERTINGFPVKVFILGGGAYIMHKTIKLSAREIEIIGEDALIGNLKGQVIVEDFQNGVTLTASKGIYDKMAGTVSLENNPVLIQKKEGKVVKIQCQSIVRYLEEAKTNLAGKVVVTSDEFQVFGEDAVFSEKEDRIDLGGEPFLFSENRFLIGQTLSYFVKEGSIQLDGNATIYQVSYENKKDKEKDTTTKERVVTLFTGKTLTHQNKGKETLTSMNGDAFMYRTNSEFKANLLESRRNNKDIKATGNVSYLDKENGYRMEGGLLSYDKDKGYSYLTEEPRIVFLNKKELTEQGQLTAVFLERFDERFEVVARGNVQVETQTATATGEYATYFEKRDELVLEGNPNLIKDNTKVSAGKIILFPKSDKAYLTDGLKVIPNGEKK</sequence>
<organism evidence="2 3">
    <name type="scientific">Leptospira brenneri</name>
    <dbReference type="NCBI Taxonomy" id="2023182"/>
    <lineage>
        <taxon>Bacteria</taxon>
        <taxon>Pseudomonadati</taxon>
        <taxon>Spirochaetota</taxon>
        <taxon>Spirochaetia</taxon>
        <taxon>Leptospirales</taxon>
        <taxon>Leptospiraceae</taxon>
        <taxon>Leptospira</taxon>
    </lineage>
</organism>
<dbReference type="RefSeq" id="WP_100790097.1">
    <property type="nucleotide sequence ID" value="NZ_NPDQ01000003.1"/>
</dbReference>
<gene>
    <name evidence="2" type="ORF">EHQ30_15735</name>
</gene>